<reference evidence="17 18" key="1">
    <citation type="submission" date="2013-12" db="EMBL/GenBank/DDBJ databases">
        <authorList>
            <consortium name="DOE Joint Genome Institute"/>
            <person name="Kappler U."/>
            <person name="Huntemann M."/>
            <person name="Han J."/>
            <person name="Chen A."/>
            <person name="Kyrpides N."/>
            <person name="Mavromatis K."/>
            <person name="Markowitz V."/>
            <person name="Palaniappan K."/>
            <person name="Ivanova N."/>
            <person name="Schaumberg A."/>
            <person name="Pati A."/>
            <person name="Liolios K."/>
            <person name="Nordberg H.P."/>
            <person name="Cantor M.N."/>
            <person name="Hua S.X."/>
            <person name="Woyke T."/>
        </authorList>
    </citation>
    <scope>NUCLEOTIDE SEQUENCE [LARGE SCALE GENOMIC DNA]</scope>
    <source>
        <strain evidence="18">AL2</strain>
    </source>
</reference>
<evidence type="ECO:0000256" key="2">
    <source>
        <dbReference type="ARBA" id="ARBA00004117"/>
    </source>
</evidence>
<dbReference type="Proteomes" id="UP000005380">
    <property type="component" value="Chromosome"/>
</dbReference>
<sequence>MAESASINKNDNASQALGLNNLINNMTALPVARQVSLIVGLSASVALIIAILLWSQSTNYSLLFGNMEPRELNEVVQILDSQRVKYKLDSSGSSVLVPANQVHSLRLQLAADGFPKPAESGYQLLDRDQGFGISQFRETTQYHRALEGELAKSVASLNQVESARVMLGLPKRSVFVREQQAASASVVLRLRSGSSLDEQNIAAIVHLVAASVPNLDSANVTVVDQFGNLLSNAMRTTDLQLSMRQLDYTRNVEESLSHRVVNLMAPILGGANRVRAQVSAELDFTQIEQTRENFDPDPNAIRSEQEIREINRGADGPQGIPGALTNQPPPAGLAPEQMLDPANDPSVRSLSERRTRNFEIDRTISHIKNPVGSLKRLSVAVVLDDRLVNVDGQLQRQALTEDELASFRQIISDSLGLDPARGDTLSIINTAFVAPEESFFDSGSFWEEPWFWDAIKHLVAAIAILVIVFGVVRPMLRDLTQKRWSHGDYPEDVLDEDLVMATSDISQALDQMNKDIVGEGEASADAPKTSDAYEKVRSLAASDPKLVAMVLKDWMQEKK</sequence>
<dbReference type="PANTHER" id="PTHR30046">
    <property type="entry name" value="FLAGELLAR M-RING PROTEIN"/>
    <property type="match status" value="1"/>
</dbReference>
<dbReference type="InterPro" id="IPR006182">
    <property type="entry name" value="FliF_N_dom"/>
</dbReference>
<comment type="subunit">
    <text evidence="11">The basal body constitutes a major portion of the flagellar organelle and consists of four rings (L,P,S, and M) mounted on a central rod. The M ring is integral to the inner membrane of the cell and may be connected to the flagellar rod via the S ring. The S (supramembrane ring) lies just distal to the M ring. The L and P rings lie in the outer membrane and the periplasmic space, respectively.</text>
</comment>
<dbReference type="GO" id="GO:0009431">
    <property type="term" value="C:bacterial-type flagellum basal body, MS ring"/>
    <property type="evidence" value="ECO:0007669"/>
    <property type="project" value="InterPro"/>
</dbReference>
<keyword evidence="17" id="KW-0969">Cilium</keyword>
<protein>
    <recommendedName>
        <fullName evidence="5 12">Flagellar M-ring protein</fullName>
    </recommendedName>
</protein>
<feature type="domain" description="Flagellar M-ring N-terminal" evidence="15">
    <location>
        <begin position="56"/>
        <end position="231"/>
    </location>
</feature>
<feature type="region of interest" description="Disordered" evidence="13">
    <location>
        <begin position="312"/>
        <end position="351"/>
    </location>
</feature>
<dbReference type="PANTHER" id="PTHR30046:SF0">
    <property type="entry name" value="FLAGELLAR M-RING PROTEIN"/>
    <property type="match status" value="1"/>
</dbReference>
<keyword evidence="18" id="KW-1185">Reference proteome</keyword>
<evidence type="ECO:0000256" key="5">
    <source>
        <dbReference type="ARBA" id="ARBA00017949"/>
    </source>
</evidence>
<evidence type="ECO:0000256" key="6">
    <source>
        <dbReference type="ARBA" id="ARBA00022475"/>
    </source>
</evidence>
<evidence type="ECO:0000259" key="16">
    <source>
        <dbReference type="Pfam" id="PF08345"/>
    </source>
</evidence>
<evidence type="ECO:0000313" key="17">
    <source>
        <dbReference type="EMBL" id="AHF01578.1"/>
    </source>
</evidence>
<evidence type="ECO:0000256" key="12">
    <source>
        <dbReference type="PIRNR" id="PIRNR004862"/>
    </source>
</evidence>
<dbReference type="RefSeq" id="WP_006460534.1">
    <property type="nucleotide sequence ID" value="NZ_CP007030.1"/>
</dbReference>
<dbReference type="eggNOG" id="COG1766">
    <property type="taxonomic scope" value="Bacteria"/>
</dbReference>
<feature type="transmembrane region" description="Helical" evidence="14">
    <location>
        <begin position="458"/>
        <end position="476"/>
    </location>
</feature>
<comment type="function">
    <text evidence="1 12">The M ring may be actively involved in energy transduction.</text>
</comment>
<dbReference type="GO" id="GO:0005886">
    <property type="term" value="C:plasma membrane"/>
    <property type="evidence" value="ECO:0007669"/>
    <property type="project" value="UniProtKB-SubCell"/>
</dbReference>
<evidence type="ECO:0000259" key="15">
    <source>
        <dbReference type="Pfam" id="PF01514"/>
    </source>
</evidence>
<dbReference type="FunCoup" id="W0DWC1">
    <property type="interactions" value="119"/>
</dbReference>
<comment type="subcellular location">
    <subcellularLocation>
        <location evidence="2 12">Bacterial flagellum basal body</location>
    </subcellularLocation>
    <subcellularLocation>
        <location evidence="3">Cell membrane</location>
        <topology evidence="3">Multi-pass membrane protein</topology>
    </subcellularLocation>
</comment>
<feature type="domain" description="Flagellar M-ring C-terminal" evidence="16">
    <location>
        <begin position="266"/>
        <end position="432"/>
    </location>
</feature>
<evidence type="ECO:0000256" key="4">
    <source>
        <dbReference type="ARBA" id="ARBA00007971"/>
    </source>
</evidence>
<evidence type="ECO:0000256" key="10">
    <source>
        <dbReference type="ARBA" id="ARBA00023143"/>
    </source>
</evidence>
<dbReference type="KEGG" id="tao:THIAE_07240"/>
<evidence type="ECO:0000313" key="18">
    <source>
        <dbReference type="Proteomes" id="UP000005380"/>
    </source>
</evidence>
<keyword evidence="10 12" id="KW-0975">Bacterial flagellum</keyword>
<keyword evidence="17" id="KW-0282">Flagellum</keyword>
<dbReference type="Pfam" id="PF08345">
    <property type="entry name" value="YscJ_FliF_C"/>
    <property type="match status" value="1"/>
</dbReference>
<comment type="similarity">
    <text evidence="4 12">Belongs to the FliF family.</text>
</comment>
<keyword evidence="17" id="KW-0966">Cell projection</keyword>
<dbReference type="GO" id="GO:0071973">
    <property type="term" value="P:bacterial-type flagellum-dependent cell motility"/>
    <property type="evidence" value="ECO:0007669"/>
    <property type="project" value="InterPro"/>
</dbReference>
<dbReference type="PRINTS" id="PR01009">
    <property type="entry name" value="FLGMRINGFLIF"/>
</dbReference>
<evidence type="ECO:0000256" key="3">
    <source>
        <dbReference type="ARBA" id="ARBA00004651"/>
    </source>
</evidence>
<dbReference type="InterPro" id="IPR000067">
    <property type="entry name" value="FlgMring_FliF"/>
</dbReference>
<dbReference type="EMBL" id="CP007030">
    <property type="protein sequence ID" value="AHF01578.1"/>
    <property type="molecule type" value="Genomic_DNA"/>
</dbReference>
<dbReference type="InterPro" id="IPR013556">
    <property type="entry name" value="Flag_M-ring_C"/>
</dbReference>
<name>W0DWC1_9GAMM</name>
<dbReference type="GO" id="GO:0003774">
    <property type="term" value="F:cytoskeletal motor activity"/>
    <property type="evidence" value="ECO:0007669"/>
    <property type="project" value="InterPro"/>
</dbReference>
<evidence type="ECO:0000256" key="8">
    <source>
        <dbReference type="ARBA" id="ARBA00022989"/>
    </source>
</evidence>
<dbReference type="STRING" id="717772.THIAE_07240"/>
<dbReference type="PIRSF" id="PIRSF004862">
    <property type="entry name" value="FliF"/>
    <property type="match status" value="1"/>
</dbReference>
<dbReference type="OrthoDB" id="8554211at2"/>
<evidence type="ECO:0000256" key="14">
    <source>
        <dbReference type="SAM" id="Phobius"/>
    </source>
</evidence>
<dbReference type="Pfam" id="PF01514">
    <property type="entry name" value="YscJ_FliF"/>
    <property type="match status" value="1"/>
</dbReference>
<evidence type="ECO:0000256" key="7">
    <source>
        <dbReference type="ARBA" id="ARBA00022692"/>
    </source>
</evidence>
<evidence type="ECO:0000256" key="13">
    <source>
        <dbReference type="SAM" id="MobiDB-lite"/>
    </source>
</evidence>
<dbReference type="NCBIfam" id="TIGR00206">
    <property type="entry name" value="fliF"/>
    <property type="match status" value="1"/>
</dbReference>
<evidence type="ECO:0000256" key="1">
    <source>
        <dbReference type="ARBA" id="ARBA00003820"/>
    </source>
</evidence>
<gene>
    <name evidence="17" type="ORF">THIAE_07240</name>
</gene>
<accession>W0DWC1</accession>
<keyword evidence="9 14" id="KW-0472">Membrane</keyword>
<dbReference type="Gene3D" id="3.30.300.30">
    <property type="match status" value="1"/>
</dbReference>
<evidence type="ECO:0000256" key="11">
    <source>
        <dbReference type="ARBA" id="ARBA00025936"/>
    </source>
</evidence>
<dbReference type="HOGENOM" id="CLU_028108_1_1_6"/>
<dbReference type="InParanoid" id="W0DWC1"/>
<evidence type="ECO:0000256" key="9">
    <source>
        <dbReference type="ARBA" id="ARBA00023136"/>
    </source>
</evidence>
<keyword evidence="7 14" id="KW-0812">Transmembrane</keyword>
<dbReference type="InterPro" id="IPR045851">
    <property type="entry name" value="AMP-bd_C_sf"/>
</dbReference>
<dbReference type="InterPro" id="IPR043427">
    <property type="entry name" value="YscJ/FliF"/>
</dbReference>
<dbReference type="AlphaFoldDB" id="W0DWC1"/>
<proteinExistence type="inferred from homology"/>
<feature type="transmembrane region" description="Helical" evidence="14">
    <location>
        <begin position="35"/>
        <end position="54"/>
    </location>
</feature>
<keyword evidence="8 14" id="KW-1133">Transmembrane helix</keyword>
<organism evidence="17 18">
    <name type="scientific">Thiomicrospira aerophila AL3</name>
    <dbReference type="NCBI Taxonomy" id="717772"/>
    <lineage>
        <taxon>Bacteria</taxon>
        <taxon>Pseudomonadati</taxon>
        <taxon>Pseudomonadota</taxon>
        <taxon>Gammaproteobacteria</taxon>
        <taxon>Thiotrichales</taxon>
        <taxon>Piscirickettsiaceae</taxon>
        <taxon>Thiomicrospira</taxon>
    </lineage>
</organism>
<keyword evidence="6" id="KW-1003">Cell membrane</keyword>